<gene>
    <name evidence="3" type="ORF">AB996_0921</name>
</gene>
<dbReference type="Pfam" id="PF01381">
    <property type="entry name" value="HTH_3"/>
    <property type="match status" value="1"/>
</dbReference>
<dbReference type="PROSITE" id="PS50943">
    <property type="entry name" value="HTH_CROC1"/>
    <property type="match status" value="1"/>
</dbReference>
<comment type="caution">
    <text evidence="3">The sequence shown here is derived from an EMBL/GenBank/DDBJ whole genome shotgun (WGS) entry which is preliminary data.</text>
</comment>
<protein>
    <submittedName>
        <fullName evidence="3">Transcriptional regulator XRE family</fullName>
    </submittedName>
</protein>
<dbReference type="PANTHER" id="PTHR46558:SF11">
    <property type="entry name" value="HTH-TYPE TRANSCRIPTIONAL REGULATOR XRE"/>
    <property type="match status" value="1"/>
</dbReference>
<dbReference type="PANTHER" id="PTHR46558">
    <property type="entry name" value="TRACRIPTIONAL REGULATORY PROTEIN-RELATED-RELATED"/>
    <property type="match status" value="1"/>
</dbReference>
<evidence type="ECO:0000313" key="3">
    <source>
        <dbReference type="EMBL" id="KZK07229.1"/>
    </source>
</evidence>
<reference evidence="3 4" key="1">
    <citation type="submission" date="2015-08" db="EMBL/GenBank/DDBJ databases">
        <title>Draft Genome Sequences of 11 Lactococcus lactis subspecies cremoris strains.</title>
        <authorList>
            <person name="Wels M."/>
            <person name="Backus L."/>
            <person name="Boekhorst J."/>
            <person name="Dijkstra A."/>
            <person name="Beerthuizen M."/>
            <person name="Siezen R."/>
            <person name="Bachmann H."/>
            <person name="Van Hijum S."/>
        </authorList>
    </citation>
    <scope>NUCLEOTIDE SEQUENCE [LARGE SCALE GENOMIC DNA]</scope>
    <source>
        <strain evidence="3 4">KW10</strain>
    </source>
</reference>
<dbReference type="SUPFAM" id="SSF47413">
    <property type="entry name" value="lambda repressor-like DNA-binding domains"/>
    <property type="match status" value="1"/>
</dbReference>
<dbReference type="Gene3D" id="1.10.260.40">
    <property type="entry name" value="lambda repressor-like DNA-binding domains"/>
    <property type="match status" value="1"/>
</dbReference>
<name>A0A166JYT7_LACLC</name>
<evidence type="ECO:0000259" key="2">
    <source>
        <dbReference type="PROSITE" id="PS50943"/>
    </source>
</evidence>
<dbReference type="EMBL" id="LIYF01000015">
    <property type="protein sequence ID" value="KZK07229.1"/>
    <property type="molecule type" value="Genomic_DNA"/>
</dbReference>
<dbReference type="InterPro" id="IPR001387">
    <property type="entry name" value="Cro/C1-type_HTH"/>
</dbReference>
<dbReference type="SMART" id="SM00530">
    <property type="entry name" value="HTH_XRE"/>
    <property type="match status" value="1"/>
</dbReference>
<evidence type="ECO:0000256" key="1">
    <source>
        <dbReference type="ARBA" id="ARBA00023125"/>
    </source>
</evidence>
<dbReference type="Proteomes" id="UP000076519">
    <property type="component" value="Unassembled WGS sequence"/>
</dbReference>
<dbReference type="InterPro" id="IPR010982">
    <property type="entry name" value="Lambda_DNA-bd_dom_sf"/>
</dbReference>
<dbReference type="AlphaFoldDB" id="A0A166JYT7"/>
<dbReference type="CDD" id="cd00093">
    <property type="entry name" value="HTH_XRE"/>
    <property type="match status" value="1"/>
</dbReference>
<organism evidence="3 4">
    <name type="scientific">Lactococcus lactis subsp. cremoris</name>
    <name type="common">Streptococcus cremoris</name>
    <dbReference type="NCBI Taxonomy" id="1359"/>
    <lineage>
        <taxon>Bacteria</taxon>
        <taxon>Bacillati</taxon>
        <taxon>Bacillota</taxon>
        <taxon>Bacilli</taxon>
        <taxon>Lactobacillales</taxon>
        <taxon>Streptococcaceae</taxon>
        <taxon>Lactococcus</taxon>
    </lineage>
</organism>
<sequence length="104" mass="11842">MGMEYFGDKLRALRMEKNLTQNDLAARLGIVGASVSSYEKSKQYPSVEVLIQLCQIFDVSADYLLGLSDDKNFNTSTLTDEQLQIVLRLINEFEQFNVLKENKS</sequence>
<feature type="domain" description="HTH cro/C1-type" evidence="2">
    <location>
        <begin position="10"/>
        <end position="64"/>
    </location>
</feature>
<dbReference type="GO" id="GO:0003677">
    <property type="term" value="F:DNA binding"/>
    <property type="evidence" value="ECO:0007669"/>
    <property type="project" value="UniProtKB-KW"/>
</dbReference>
<evidence type="ECO:0000313" key="4">
    <source>
        <dbReference type="Proteomes" id="UP000076519"/>
    </source>
</evidence>
<dbReference type="PATRIC" id="fig|1359.32.peg.805"/>
<proteinExistence type="predicted"/>
<keyword evidence="1" id="KW-0238">DNA-binding</keyword>
<accession>A0A166JYT7</accession>